<comment type="similarity">
    <text evidence="2 10">Belongs to the FliR/MopE/SpaR family.</text>
</comment>
<evidence type="ECO:0000256" key="4">
    <source>
        <dbReference type="ARBA" id="ARBA00022475"/>
    </source>
</evidence>
<dbReference type="PANTHER" id="PTHR30065">
    <property type="entry name" value="FLAGELLAR BIOSYNTHETIC PROTEIN FLIR"/>
    <property type="match status" value="1"/>
</dbReference>
<keyword evidence="5 10" id="KW-0812">Transmembrane</keyword>
<keyword evidence="11" id="KW-0966">Cell projection</keyword>
<dbReference type="PATRIC" id="fig|907348.3.peg.2788"/>
<dbReference type="OrthoDB" id="363096at2"/>
<name>H7EP95_9SPIR</name>
<comment type="caution">
    <text evidence="11">The sequence shown here is derived from an EMBL/GenBank/DDBJ whole genome shotgun (WGS) entry which is preliminary data.</text>
</comment>
<dbReference type="Proteomes" id="UP000003571">
    <property type="component" value="Unassembled WGS sequence"/>
</dbReference>
<dbReference type="PRINTS" id="PR00953">
    <property type="entry name" value="TYPE3IMRPROT"/>
</dbReference>
<keyword evidence="12" id="KW-1185">Reference proteome</keyword>
<dbReference type="GO" id="GO:0009425">
    <property type="term" value="C:bacterial-type flagellum basal body"/>
    <property type="evidence" value="ECO:0007669"/>
    <property type="project" value="UniProtKB-SubCell"/>
</dbReference>
<dbReference type="GO" id="GO:0005886">
    <property type="term" value="C:plasma membrane"/>
    <property type="evidence" value="ECO:0007669"/>
    <property type="project" value="UniProtKB-SubCell"/>
</dbReference>
<accession>H7EP95</accession>
<evidence type="ECO:0000256" key="5">
    <source>
        <dbReference type="ARBA" id="ARBA00022692"/>
    </source>
</evidence>
<dbReference type="EMBL" id="AGRW01000054">
    <property type="protein sequence ID" value="EIC00728.1"/>
    <property type="molecule type" value="Genomic_DNA"/>
</dbReference>
<feature type="transmembrane region" description="Helical" evidence="10">
    <location>
        <begin position="226"/>
        <end position="245"/>
    </location>
</feature>
<evidence type="ECO:0000256" key="10">
    <source>
        <dbReference type="RuleBase" id="RU362071"/>
    </source>
</evidence>
<dbReference type="PANTHER" id="PTHR30065:SF1">
    <property type="entry name" value="SURFACE PRESENTATION OF ANTIGENS PROTEIN SPAR"/>
    <property type="match status" value="1"/>
</dbReference>
<keyword evidence="8 10" id="KW-0975">Bacterial flagellum</keyword>
<evidence type="ECO:0000256" key="3">
    <source>
        <dbReference type="ARBA" id="ARBA00021717"/>
    </source>
</evidence>
<proteinExistence type="inferred from homology"/>
<dbReference type="Pfam" id="PF01311">
    <property type="entry name" value="Bac_export_1"/>
    <property type="match status" value="1"/>
</dbReference>
<dbReference type="NCBIfam" id="TIGR01400">
    <property type="entry name" value="fliR"/>
    <property type="match status" value="1"/>
</dbReference>
<dbReference type="RefSeq" id="WP_002706407.1">
    <property type="nucleotide sequence ID" value="NZ_AGRW01000054.1"/>
</dbReference>
<keyword evidence="6 10" id="KW-1133">Transmembrane helix</keyword>
<keyword evidence="11" id="KW-0282">Flagellum</keyword>
<evidence type="ECO:0000256" key="2">
    <source>
        <dbReference type="ARBA" id="ARBA00009772"/>
    </source>
</evidence>
<feature type="transmembrane region" description="Helical" evidence="10">
    <location>
        <begin position="12"/>
        <end position="30"/>
    </location>
</feature>
<dbReference type="GO" id="GO:0006605">
    <property type="term" value="P:protein targeting"/>
    <property type="evidence" value="ECO:0007669"/>
    <property type="project" value="UniProtKB-UniRule"/>
</dbReference>
<evidence type="ECO:0000313" key="11">
    <source>
        <dbReference type="EMBL" id="EIC00728.1"/>
    </source>
</evidence>
<evidence type="ECO:0000256" key="7">
    <source>
        <dbReference type="ARBA" id="ARBA00023136"/>
    </source>
</evidence>
<evidence type="ECO:0000256" key="9">
    <source>
        <dbReference type="NCBIfam" id="TIGR01400"/>
    </source>
</evidence>
<dbReference type="GO" id="GO:0044780">
    <property type="term" value="P:bacterial-type flagellum assembly"/>
    <property type="evidence" value="ECO:0007669"/>
    <property type="project" value="UniProtKB-UniRule"/>
</dbReference>
<feature type="transmembrane region" description="Helical" evidence="10">
    <location>
        <begin position="74"/>
        <end position="99"/>
    </location>
</feature>
<feature type="transmembrane region" description="Helical" evidence="10">
    <location>
        <begin position="192"/>
        <end position="214"/>
    </location>
</feature>
<evidence type="ECO:0000256" key="1">
    <source>
        <dbReference type="ARBA" id="ARBA00002578"/>
    </source>
</evidence>
<dbReference type="InterPro" id="IPR006303">
    <property type="entry name" value="FliR"/>
</dbReference>
<comment type="caution">
    <text evidence="10">Lacks conserved residue(s) required for the propagation of feature annotation.</text>
</comment>
<keyword evidence="11" id="KW-0969">Cilium</keyword>
<evidence type="ECO:0000313" key="12">
    <source>
        <dbReference type="Proteomes" id="UP000003571"/>
    </source>
</evidence>
<reference evidence="11 12" key="1">
    <citation type="submission" date="2011-09" db="EMBL/GenBank/DDBJ databases">
        <title>The draft genome of Treponema saccharophilum DSM 2985.</title>
        <authorList>
            <consortium name="US DOE Joint Genome Institute (JGI-PGF)"/>
            <person name="Lucas S."/>
            <person name="Copeland A."/>
            <person name="Lapidus A."/>
            <person name="Glavina del Rio T."/>
            <person name="Dalin E."/>
            <person name="Tice H."/>
            <person name="Bruce D."/>
            <person name="Goodwin L."/>
            <person name="Pitluck S."/>
            <person name="Peters L."/>
            <person name="Kyrpides N."/>
            <person name="Mavromatis K."/>
            <person name="Ivanova N."/>
            <person name="Markowitz V."/>
            <person name="Cheng J.-F."/>
            <person name="Hugenholtz P."/>
            <person name="Woyke T."/>
            <person name="Wu D."/>
            <person name="Gronow S."/>
            <person name="Wellnitz S."/>
            <person name="Brambilla E."/>
            <person name="Klenk H.-P."/>
            <person name="Eisen J.A."/>
        </authorList>
    </citation>
    <scope>NUCLEOTIDE SEQUENCE [LARGE SCALE GENOMIC DNA]</scope>
    <source>
        <strain evidence="11 12">DSM 2985</strain>
    </source>
</reference>
<evidence type="ECO:0000256" key="6">
    <source>
        <dbReference type="ARBA" id="ARBA00022989"/>
    </source>
</evidence>
<dbReference type="STRING" id="907348.TresaDRAFT_0201"/>
<organism evidence="11 12">
    <name type="scientific">Treponema saccharophilum DSM 2985</name>
    <dbReference type="NCBI Taxonomy" id="907348"/>
    <lineage>
        <taxon>Bacteria</taxon>
        <taxon>Pseudomonadati</taxon>
        <taxon>Spirochaetota</taxon>
        <taxon>Spirochaetia</taxon>
        <taxon>Spirochaetales</taxon>
        <taxon>Treponemataceae</taxon>
        <taxon>Treponema</taxon>
    </lineage>
</organism>
<keyword evidence="4 10" id="KW-1003">Cell membrane</keyword>
<evidence type="ECO:0000256" key="8">
    <source>
        <dbReference type="ARBA" id="ARBA00023143"/>
    </source>
</evidence>
<dbReference type="AlphaFoldDB" id="H7EP95"/>
<dbReference type="eggNOG" id="COG1684">
    <property type="taxonomic scope" value="Bacteria"/>
</dbReference>
<dbReference type="InterPro" id="IPR002010">
    <property type="entry name" value="T3SS_IM_R"/>
</dbReference>
<comment type="subcellular location">
    <subcellularLocation>
        <location evidence="10">Cell membrane</location>
        <topology evidence="10">Multi-pass membrane protein</topology>
    </subcellularLocation>
    <subcellularLocation>
        <location evidence="10">Bacterial flagellum basal body</location>
    </subcellularLocation>
</comment>
<protein>
    <recommendedName>
        <fullName evidence="3 9">Flagellar biosynthetic protein FliR</fullName>
    </recommendedName>
</protein>
<sequence length="273" mass="29932">MVSRIVANAPFYFLVAVRCFAFIMVLPLFSSRAFSRIVKVALAGYVAYLVFPRVDFSPYAPFVSLNRFGDSEFSIEYVILLVGEGIIGVLMGLFVHIIFSAFSSAGQFFSFQMGFSASEVYDALNQVENPLMGQFFNFVAMLIFLQSGWAQQVFSSALSSSFESLNALSLVAERERIVRFVLGGLTRLFSDAFVIALPIMGTLSLVTVTMGILSKAAPQMNLLSEGFPIMILLSFFIILAILPQLCEFFTHSFVDGFGEIGRLFSAVSEGGGS</sequence>
<comment type="function">
    <text evidence="1 10">Role in flagellar biosynthesis.</text>
</comment>
<gene>
    <name evidence="11" type="ORF">TresaDRAFT_0201</name>
</gene>
<keyword evidence="7 10" id="KW-0472">Membrane</keyword>